<evidence type="ECO:0000313" key="2">
    <source>
        <dbReference type="Proteomes" id="UP001524473"/>
    </source>
</evidence>
<name>A0ABT1S447_9FIRM</name>
<dbReference type="Gene3D" id="2.60.120.560">
    <property type="entry name" value="Exo-inulinase, domain 1"/>
    <property type="match status" value="1"/>
</dbReference>
<keyword evidence="2" id="KW-1185">Reference proteome</keyword>
<gene>
    <name evidence="1" type="ORF">NE695_16885</name>
</gene>
<sequence>MSIPKDYFERVYSGWLGKIIGIRLGAPIEGWSYERIRNIYGEVTGYPVSYKNFAADDDSNGPLFFIRALEDCKDLSAFSASDVADALLNYAPYEHGFFWWGGYGTSTEHTAYLNLRNGIPAPRSGSVEQNGATMAEQIGGQIFIDPWGLVAPGNPELAAKLAEKAASVTHGGNGVYGGVFIACCISLAFVEQDIPTILQKALTYIPEDCEYARVVKAVQAFHKEHPEDWRACFQYLHDTFGYDKYPGNCHIIPNAGVIILALLYGNHDFSRTLNICNMCGWDTDCNVGNTGCIMGVLCGLEGIDFDKWRAPINDFLACSSVIPSLNAVDVPFGASYFAKMAYRLAGEELPVEWKEILTEKIDSCHFEYPGSTHAIRCRGESGMYRIQNTEEEARSGRRSLKVTACNSEAGQENFFYKQTYYRPEDFDDSRYDPFFSPLVYPGQTVHLSVMPCPAGNGMTCDVQIYAKNGATGELIRGEKIVSGEKKWYDLSLQLPDNLDGYISETGVIVSGVAGGFASSDLTVYLDELYYDGAPCYRIDFSKTAVEDWGHLHLEIAQFGKLKGHSYLDGSYLSLSCGDFAEMYTGGYHWKDYSLSCVLKPLTGEEHFLNVRVQGAMRSYAGGFTAEGRLCLKKNCSGYQTLCETAFPWEAGKEYALTLTAEGNRIALAVDGKELLACTDEESPYLTGSVGMSVTDGSHCLYRDLAVCGKE</sequence>
<dbReference type="GeneID" id="90531406"/>
<dbReference type="InterPro" id="IPR036705">
    <property type="entry name" value="Ribosyl_crysJ1_sf"/>
</dbReference>
<dbReference type="Pfam" id="PF03747">
    <property type="entry name" value="ADP_ribosyl_GH"/>
    <property type="match status" value="1"/>
</dbReference>
<dbReference type="SUPFAM" id="SSF101478">
    <property type="entry name" value="ADP-ribosylglycohydrolase"/>
    <property type="match status" value="1"/>
</dbReference>
<dbReference type="EMBL" id="JANFZH010000057">
    <property type="protein sequence ID" value="MCQ4841588.1"/>
    <property type="molecule type" value="Genomic_DNA"/>
</dbReference>
<accession>A0ABT1S447</accession>
<reference evidence="1 2" key="1">
    <citation type="submission" date="2022-06" db="EMBL/GenBank/DDBJ databases">
        <title>Isolation of gut microbiota from human fecal samples.</title>
        <authorList>
            <person name="Pamer E.G."/>
            <person name="Barat B."/>
            <person name="Waligurski E."/>
            <person name="Medina S."/>
            <person name="Paddock L."/>
            <person name="Mostad J."/>
        </authorList>
    </citation>
    <scope>NUCLEOTIDE SEQUENCE [LARGE SCALE GENOMIC DNA]</scope>
    <source>
        <strain evidence="1 2">DFI.9.73</strain>
    </source>
</reference>
<dbReference type="InterPro" id="IPR005502">
    <property type="entry name" value="Ribosyl_crysJ1"/>
</dbReference>
<dbReference type="Gene3D" id="2.60.120.260">
    <property type="entry name" value="Galactose-binding domain-like"/>
    <property type="match status" value="1"/>
</dbReference>
<comment type="caution">
    <text evidence="1">The sequence shown here is derived from an EMBL/GenBank/DDBJ whole genome shotgun (WGS) entry which is preliminary data.</text>
</comment>
<evidence type="ECO:0000313" key="1">
    <source>
        <dbReference type="EMBL" id="MCQ4841588.1"/>
    </source>
</evidence>
<proteinExistence type="predicted"/>
<protein>
    <submittedName>
        <fullName evidence="1">ADP-ribosylglycohydrolase family protein</fullName>
    </submittedName>
</protein>
<organism evidence="1 2">
    <name type="scientific">Neglectibacter timonensis</name>
    <dbReference type="NCBI Taxonomy" id="1776382"/>
    <lineage>
        <taxon>Bacteria</taxon>
        <taxon>Bacillati</taxon>
        <taxon>Bacillota</taxon>
        <taxon>Clostridia</taxon>
        <taxon>Eubacteriales</taxon>
        <taxon>Oscillospiraceae</taxon>
        <taxon>Neglectibacter</taxon>
    </lineage>
</organism>
<dbReference type="Gene3D" id="1.10.4080.10">
    <property type="entry name" value="ADP-ribosylation/Crystallin J1"/>
    <property type="match status" value="1"/>
</dbReference>
<dbReference type="Proteomes" id="UP001524473">
    <property type="component" value="Unassembled WGS sequence"/>
</dbReference>
<dbReference type="RefSeq" id="WP_066861204.1">
    <property type="nucleotide sequence ID" value="NZ_CABKVV010000011.1"/>
</dbReference>